<name>A0ABV3ETZ7_9ACTN</name>
<evidence type="ECO:0000313" key="9">
    <source>
        <dbReference type="Proteomes" id="UP001551584"/>
    </source>
</evidence>
<dbReference type="GO" id="GO:0008168">
    <property type="term" value="F:methyltransferase activity"/>
    <property type="evidence" value="ECO:0007669"/>
    <property type="project" value="UniProtKB-KW"/>
</dbReference>
<sequence>MTSPAPRETAPTSNNEDEYHILDLFAGPGGLDVAAHFLGKKAIGIEWDANACETRYKAGLATLHADVFEVRKNETLCKELVTKATVLTAGPPCQTFSVAGSGAGRRALAEVTELLEVLAEKGSEEVDRKLKHLHDPEELAAATKETDASAVNDPRTALVLEPLHWILAAMEHGVPFETVVLEQVPTVLPVWGVYERLLRGGLNGRHYRAYSDVLCTEEYGVPQTRKRAVLIARLLPEGETPDPSREADRCLLPEATHQRFVRSFKETKTAENAQGDGSLFPKPPKKPKRPLWRSMAQALEDAKSFLPDGIDRSKTFEVVSNYGSGGVSANRGRRTSDLPAFTVTGKVSRNVVQDLKGRKLDRFSVHEAGVLQSFPANYPWDGKDQPQQVGNAVPPRFAAHLLSSAMGLDAQSLTNALEAMGRWPDVPEEETERLRKLGCGDFSSCPTPPRHP</sequence>
<dbReference type="EMBL" id="JBEZNA010000053">
    <property type="protein sequence ID" value="MEU9579687.1"/>
    <property type="molecule type" value="Genomic_DNA"/>
</dbReference>
<evidence type="ECO:0000256" key="4">
    <source>
        <dbReference type="ARBA" id="ARBA00022691"/>
    </source>
</evidence>
<dbReference type="PANTHER" id="PTHR10629:SF52">
    <property type="entry name" value="DNA (CYTOSINE-5)-METHYLTRANSFERASE 1"/>
    <property type="match status" value="1"/>
</dbReference>
<feature type="region of interest" description="Disordered" evidence="7">
    <location>
        <begin position="266"/>
        <end position="289"/>
    </location>
</feature>
<dbReference type="Gene3D" id="3.40.50.150">
    <property type="entry name" value="Vaccinia Virus protein VP39"/>
    <property type="match status" value="1"/>
</dbReference>
<dbReference type="EC" id="2.1.1.37" evidence="1"/>
<dbReference type="RefSeq" id="WP_359274816.1">
    <property type="nucleotide sequence ID" value="NZ_JBEZNA010000053.1"/>
</dbReference>
<evidence type="ECO:0000313" key="8">
    <source>
        <dbReference type="EMBL" id="MEU9579687.1"/>
    </source>
</evidence>
<comment type="similarity">
    <text evidence="6">Belongs to the class I-like SAM-binding methyltransferase superfamily. C5-methyltransferase family.</text>
</comment>
<dbReference type="PRINTS" id="PR00105">
    <property type="entry name" value="C5METTRFRASE"/>
</dbReference>
<dbReference type="PANTHER" id="PTHR10629">
    <property type="entry name" value="CYTOSINE-SPECIFIC METHYLTRANSFERASE"/>
    <property type="match status" value="1"/>
</dbReference>
<dbReference type="InterPro" id="IPR001525">
    <property type="entry name" value="C5_MeTfrase"/>
</dbReference>
<feature type="active site" evidence="6">
    <location>
        <position position="93"/>
    </location>
</feature>
<comment type="caution">
    <text evidence="8">The sequence shown here is derived from an EMBL/GenBank/DDBJ whole genome shotgun (WGS) entry which is preliminary data.</text>
</comment>
<proteinExistence type="inferred from homology"/>
<dbReference type="InterPro" id="IPR029063">
    <property type="entry name" value="SAM-dependent_MTases_sf"/>
</dbReference>
<evidence type="ECO:0000256" key="6">
    <source>
        <dbReference type="PROSITE-ProRule" id="PRU01016"/>
    </source>
</evidence>
<keyword evidence="2 6" id="KW-0489">Methyltransferase</keyword>
<protein>
    <recommendedName>
        <fullName evidence="1">DNA (cytosine-5-)-methyltransferase</fullName>
        <ecNumber evidence="1">2.1.1.37</ecNumber>
    </recommendedName>
</protein>
<feature type="region of interest" description="Disordered" evidence="7">
    <location>
        <begin position="426"/>
        <end position="452"/>
    </location>
</feature>
<keyword evidence="4 6" id="KW-0949">S-adenosyl-L-methionine</keyword>
<evidence type="ECO:0000256" key="7">
    <source>
        <dbReference type="SAM" id="MobiDB-lite"/>
    </source>
</evidence>
<gene>
    <name evidence="8" type="ORF">AB0D95_20850</name>
</gene>
<accession>A0ABV3ETZ7</accession>
<keyword evidence="3 6" id="KW-0808">Transferase</keyword>
<evidence type="ECO:0000256" key="2">
    <source>
        <dbReference type="ARBA" id="ARBA00022603"/>
    </source>
</evidence>
<dbReference type="Proteomes" id="UP001551584">
    <property type="component" value="Unassembled WGS sequence"/>
</dbReference>
<keyword evidence="5" id="KW-0680">Restriction system</keyword>
<dbReference type="SUPFAM" id="SSF53335">
    <property type="entry name" value="S-adenosyl-L-methionine-dependent methyltransferases"/>
    <property type="match status" value="1"/>
</dbReference>
<dbReference type="PROSITE" id="PS51679">
    <property type="entry name" value="SAM_MT_C5"/>
    <property type="match status" value="1"/>
</dbReference>
<dbReference type="InterPro" id="IPR050390">
    <property type="entry name" value="C5-Methyltransferase"/>
</dbReference>
<dbReference type="Pfam" id="PF00145">
    <property type="entry name" value="DNA_methylase"/>
    <property type="match status" value="2"/>
</dbReference>
<keyword evidence="9" id="KW-1185">Reference proteome</keyword>
<dbReference type="GO" id="GO:0032259">
    <property type="term" value="P:methylation"/>
    <property type="evidence" value="ECO:0007669"/>
    <property type="project" value="UniProtKB-KW"/>
</dbReference>
<dbReference type="Gene3D" id="3.90.120.10">
    <property type="entry name" value="DNA Methylase, subunit A, domain 2"/>
    <property type="match status" value="1"/>
</dbReference>
<evidence type="ECO:0000256" key="1">
    <source>
        <dbReference type="ARBA" id="ARBA00011975"/>
    </source>
</evidence>
<organism evidence="8 9">
    <name type="scientific">Streptomyces chilikensis</name>
    <dbReference type="NCBI Taxonomy" id="1194079"/>
    <lineage>
        <taxon>Bacteria</taxon>
        <taxon>Bacillati</taxon>
        <taxon>Actinomycetota</taxon>
        <taxon>Actinomycetes</taxon>
        <taxon>Kitasatosporales</taxon>
        <taxon>Streptomycetaceae</taxon>
        <taxon>Streptomyces</taxon>
    </lineage>
</organism>
<evidence type="ECO:0000256" key="5">
    <source>
        <dbReference type="ARBA" id="ARBA00022747"/>
    </source>
</evidence>
<reference evidence="8 9" key="1">
    <citation type="submission" date="2024-06" db="EMBL/GenBank/DDBJ databases">
        <title>The Natural Products Discovery Center: Release of the First 8490 Sequenced Strains for Exploring Actinobacteria Biosynthetic Diversity.</title>
        <authorList>
            <person name="Kalkreuter E."/>
            <person name="Kautsar S.A."/>
            <person name="Yang D."/>
            <person name="Bader C.D."/>
            <person name="Teijaro C.N."/>
            <person name="Fluegel L."/>
            <person name="Davis C.M."/>
            <person name="Simpson J.R."/>
            <person name="Lauterbach L."/>
            <person name="Steele A.D."/>
            <person name="Gui C."/>
            <person name="Meng S."/>
            <person name="Li G."/>
            <person name="Viehrig K."/>
            <person name="Ye F."/>
            <person name="Su P."/>
            <person name="Kiefer A.F."/>
            <person name="Nichols A."/>
            <person name="Cepeda A.J."/>
            <person name="Yan W."/>
            <person name="Fan B."/>
            <person name="Jiang Y."/>
            <person name="Adhikari A."/>
            <person name="Zheng C.-J."/>
            <person name="Schuster L."/>
            <person name="Cowan T.M."/>
            <person name="Smanski M.J."/>
            <person name="Chevrette M.G."/>
            <person name="De Carvalho L.P.S."/>
            <person name="Shen B."/>
        </authorList>
    </citation>
    <scope>NUCLEOTIDE SEQUENCE [LARGE SCALE GENOMIC DNA]</scope>
    <source>
        <strain evidence="8 9">NPDC048117</strain>
    </source>
</reference>
<evidence type="ECO:0000256" key="3">
    <source>
        <dbReference type="ARBA" id="ARBA00022679"/>
    </source>
</evidence>